<name>A0AB37HDM0_9BACI</name>
<organism evidence="1 2">
    <name type="scientific">Heyndrickxia sporothermodurans</name>
    <dbReference type="NCBI Taxonomy" id="46224"/>
    <lineage>
        <taxon>Bacteria</taxon>
        <taxon>Bacillati</taxon>
        <taxon>Bacillota</taxon>
        <taxon>Bacilli</taxon>
        <taxon>Bacillales</taxon>
        <taxon>Bacillaceae</taxon>
        <taxon>Heyndrickxia</taxon>
    </lineage>
</organism>
<dbReference type="AlphaFoldDB" id="A0AB37HDM0"/>
<gene>
    <name evidence="1" type="ORF">JGZ69_03155</name>
</gene>
<protein>
    <submittedName>
        <fullName evidence="1">Uncharacterized protein</fullName>
    </submittedName>
</protein>
<dbReference type="Proteomes" id="UP000595512">
    <property type="component" value="Chromosome"/>
</dbReference>
<reference evidence="1 2" key="1">
    <citation type="submission" date="2020-12" db="EMBL/GenBank/DDBJ databases">
        <title>Taxonomic evaluation of the Bacillus sporothermodurans group of bacteria based on whole genome sequences.</title>
        <authorList>
            <person name="Fiedler G."/>
            <person name="Herbstmann A.-D."/>
            <person name="Doll E."/>
            <person name="Wenning M."/>
            <person name="Brinks E."/>
            <person name="Kabisch J."/>
            <person name="Breitenwieser F."/>
            <person name="Lappann M."/>
            <person name="Boehnlein C."/>
            <person name="Franz C."/>
        </authorList>
    </citation>
    <scope>NUCLEOTIDE SEQUENCE [LARGE SCALE GENOMIC DNA]</scope>
    <source>
        <strain evidence="1 2">DSM 10599</strain>
    </source>
</reference>
<evidence type="ECO:0000313" key="1">
    <source>
        <dbReference type="EMBL" id="QQX25959.1"/>
    </source>
</evidence>
<sequence length="168" mass="18885">MKVTIKDTNNIPAIKKQLKQLEKSSLKVGVFGDFADEIVTIARVHEYGCDISVTPKMRKWFAANGYPLKASTTVIHIPERSFIRSGHDENIDKIVGKIEGFIPDLFENEVNIDVFMDQIGMEFANLIQKKLRAITNPPNSAMTIERKGSSNPLMDSGRLVQSITHRVE</sequence>
<evidence type="ECO:0000313" key="2">
    <source>
        <dbReference type="Proteomes" id="UP000595512"/>
    </source>
</evidence>
<proteinExistence type="predicted"/>
<accession>A0AB37HDM0</accession>
<dbReference type="RefSeq" id="WP_107958051.1">
    <property type="nucleotide sequence ID" value="NZ_CP066701.1"/>
</dbReference>
<dbReference type="EMBL" id="CP066701">
    <property type="protein sequence ID" value="QQX25959.1"/>
    <property type="molecule type" value="Genomic_DNA"/>
</dbReference>
<dbReference type="KEGG" id="hspo:JGZ69_03155"/>